<dbReference type="RefSeq" id="WP_137095385.1">
    <property type="nucleotide sequence ID" value="NZ_SWMS01000007.1"/>
</dbReference>
<evidence type="ECO:0000256" key="4">
    <source>
        <dbReference type="SAM" id="SignalP"/>
    </source>
</evidence>
<dbReference type="Pfam" id="PF00496">
    <property type="entry name" value="SBP_bac_5"/>
    <property type="match status" value="1"/>
</dbReference>
<gene>
    <name evidence="6" type="ORF">FCN18_14970</name>
</gene>
<feature type="domain" description="Solute-binding protein family 5" evidence="5">
    <location>
        <begin position="85"/>
        <end position="438"/>
    </location>
</feature>
<dbReference type="Gene3D" id="3.40.190.10">
    <property type="entry name" value="Periplasmic binding protein-like II"/>
    <property type="match status" value="1"/>
</dbReference>
<dbReference type="CDD" id="cd00995">
    <property type="entry name" value="PBP2_NikA_DppA_OppA_like"/>
    <property type="match status" value="1"/>
</dbReference>
<comment type="caution">
    <text evidence="6">The sequence shown here is derived from an EMBL/GenBank/DDBJ whole genome shotgun (WGS) entry which is preliminary data.</text>
</comment>
<reference evidence="6 7" key="1">
    <citation type="journal article" date="2015" name="Antonie Van Leeuwenhoek">
        <title>Prauserella endophytica sp. nov., an endophytic actinobacterium isolated from Tamarix taklamakanensis.</title>
        <authorList>
            <person name="Liu J.M."/>
            <person name="Habden X."/>
            <person name="Guo L."/>
            <person name="Tuo L."/>
            <person name="Jiang Z.K."/>
            <person name="Liu S.W."/>
            <person name="Liu X.F."/>
            <person name="Chen L."/>
            <person name="Li R.F."/>
            <person name="Zhang Y.Q."/>
            <person name="Sun C.H."/>
        </authorList>
    </citation>
    <scope>NUCLEOTIDE SEQUENCE [LARGE SCALE GENOMIC DNA]</scope>
    <source>
        <strain evidence="6 7">CGMCC 4.7182</strain>
    </source>
</reference>
<proteinExistence type="inferred from homology"/>
<evidence type="ECO:0000256" key="2">
    <source>
        <dbReference type="ARBA" id="ARBA00022448"/>
    </source>
</evidence>
<feature type="signal peptide" evidence="4">
    <location>
        <begin position="1"/>
        <end position="26"/>
    </location>
</feature>
<dbReference type="PANTHER" id="PTHR30290:SF9">
    <property type="entry name" value="OLIGOPEPTIDE-BINDING PROTEIN APPA"/>
    <property type="match status" value="1"/>
</dbReference>
<dbReference type="PIRSF" id="PIRSF002741">
    <property type="entry name" value="MppA"/>
    <property type="match status" value="1"/>
</dbReference>
<dbReference type="InterPro" id="IPR000914">
    <property type="entry name" value="SBP_5_dom"/>
</dbReference>
<evidence type="ECO:0000313" key="7">
    <source>
        <dbReference type="Proteomes" id="UP000309992"/>
    </source>
</evidence>
<feature type="chain" id="PRO_5047075281" evidence="4">
    <location>
        <begin position="27"/>
        <end position="519"/>
    </location>
</feature>
<dbReference type="InterPro" id="IPR039424">
    <property type="entry name" value="SBP_5"/>
</dbReference>
<dbReference type="PANTHER" id="PTHR30290">
    <property type="entry name" value="PERIPLASMIC BINDING COMPONENT OF ABC TRANSPORTER"/>
    <property type="match status" value="1"/>
</dbReference>
<keyword evidence="7" id="KW-1185">Reference proteome</keyword>
<evidence type="ECO:0000259" key="5">
    <source>
        <dbReference type="Pfam" id="PF00496"/>
    </source>
</evidence>
<sequence length="519" mass="55887">MIRNRPLPALAVAAVLLLSACGGTSADQGGATGEPVAGGTARVIQINEPRSLDPAIMGNAWAFNAVLGNAIYGTLMVNDPKTGKIEYKLAESMVTEDGGATFELTLREGLTFSDGSPFNAEAVKFNWDRIKDPATGSAASNIQEASLAKTTEVVDTRTLKITMVEPIPNYAQALVSSSLNWIASPTALRAGQRAFDAKPVGAGPFTVESWTRQDSIELVKNPKYWDAPKPYLDRITLRSINDSTQRINTLTSGGADVAVDTNWATMATARDAGFAVDTMPLNGGQYLAMNARRAPFDDVRARQAVAAALDLRAMDTTVYNGKGSLVPTLFTESSPFHSGQQLVKTDKAAAQRLFDELAAEGNPVSFTFKSYPSPESKAVAESVQAQLSTFRNVEVRVEIVDHTEVASLHASHDFDMLISSAFFIDPEPRLWTVFHGDSRGNVTGIDDEQLNAALQQGRESTSEQERKAAYERVQQRLAEIVPGIFYTRSAASAVSADNVGGVVQYGYGSLLPEELWIQP</sequence>
<keyword evidence="2" id="KW-0813">Transport</keyword>
<evidence type="ECO:0000313" key="6">
    <source>
        <dbReference type="EMBL" id="TKG70825.1"/>
    </source>
</evidence>
<evidence type="ECO:0000256" key="3">
    <source>
        <dbReference type="ARBA" id="ARBA00022729"/>
    </source>
</evidence>
<comment type="similarity">
    <text evidence="1">Belongs to the bacterial solute-binding protein 5 family.</text>
</comment>
<name>A0ABY2S4P4_9PSEU</name>
<dbReference type="PROSITE" id="PS51257">
    <property type="entry name" value="PROKAR_LIPOPROTEIN"/>
    <property type="match status" value="1"/>
</dbReference>
<keyword evidence="3 4" id="KW-0732">Signal</keyword>
<dbReference type="EMBL" id="SWMS01000007">
    <property type="protein sequence ID" value="TKG70825.1"/>
    <property type="molecule type" value="Genomic_DNA"/>
</dbReference>
<dbReference type="Gene3D" id="3.10.105.10">
    <property type="entry name" value="Dipeptide-binding Protein, Domain 3"/>
    <property type="match status" value="1"/>
</dbReference>
<dbReference type="SUPFAM" id="SSF53850">
    <property type="entry name" value="Periplasmic binding protein-like II"/>
    <property type="match status" value="1"/>
</dbReference>
<accession>A0ABY2S4P4</accession>
<dbReference type="Proteomes" id="UP000309992">
    <property type="component" value="Unassembled WGS sequence"/>
</dbReference>
<evidence type="ECO:0000256" key="1">
    <source>
        <dbReference type="ARBA" id="ARBA00005695"/>
    </source>
</evidence>
<dbReference type="InterPro" id="IPR030678">
    <property type="entry name" value="Peptide/Ni-bd"/>
</dbReference>
<organism evidence="6 7">
    <name type="scientific">Prauserella endophytica</name>
    <dbReference type="NCBI Taxonomy" id="1592324"/>
    <lineage>
        <taxon>Bacteria</taxon>
        <taxon>Bacillati</taxon>
        <taxon>Actinomycetota</taxon>
        <taxon>Actinomycetes</taxon>
        <taxon>Pseudonocardiales</taxon>
        <taxon>Pseudonocardiaceae</taxon>
        <taxon>Prauserella</taxon>
        <taxon>Prauserella coralliicola group</taxon>
    </lineage>
</organism>
<protein>
    <submittedName>
        <fullName evidence="6">ABC transporter substrate-binding protein</fullName>
    </submittedName>
</protein>